<dbReference type="RefSeq" id="WP_104371692.1">
    <property type="nucleotide sequence ID" value="NZ_BFAV01000092.1"/>
</dbReference>
<proteinExistence type="predicted"/>
<dbReference type="Gene3D" id="3.10.580.10">
    <property type="entry name" value="CBS-domain"/>
    <property type="match status" value="1"/>
</dbReference>
<accession>A0A2L2XHB9</accession>
<evidence type="ECO:0000256" key="1">
    <source>
        <dbReference type="PROSITE-ProRule" id="PRU00703"/>
    </source>
</evidence>
<dbReference type="OrthoDB" id="1808351at2"/>
<feature type="domain" description="CBS" evidence="2">
    <location>
        <begin position="9"/>
        <end position="76"/>
    </location>
</feature>
<keyword evidence="4" id="KW-1185">Reference proteome</keyword>
<keyword evidence="1" id="KW-0129">CBS domain</keyword>
<dbReference type="Proteomes" id="UP000239549">
    <property type="component" value="Unassembled WGS sequence"/>
</dbReference>
<reference evidence="4" key="1">
    <citation type="submission" date="2018-02" db="EMBL/GenBank/DDBJ databases">
        <title>Genome sequence of Desulfocucumis palustris strain NAW-5.</title>
        <authorList>
            <person name="Watanabe M."/>
            <person name="Kojima H."/>
            <person name="Fukui M."/>
        </authorList>
    </citation>
    <scope>NUCLEOTIDE SEQUENCE [LARGE SCALE GENOMIC DNA]</scope>
    <source>
        <strain evidence="4">NAW-5</strain>
    </source>
</reference>
<dbReference type="SUPFAM" id="SSF54631">
    <property type="entry name" value="CBS-domain pair"/>
    <property type="match status" value="1"/>
</dbReference>
<comment type="caution">
    <text evidence="3">The sequence shown here is derived from an EMBL/GenBank/DDBJ whole genome shotgun (WGS) entry which is preliminary data.</text>
</comment>
<sequence length="155" mass="17395">MGTRAADVMISIDEYPVAGEDEYIGRAAELMVEAFSGKNSHWKGYESLFISNGANEYVGYVTMRSLLKAIGLGDPGRGRWKPWYVIRAGKKNNILQIKDLMRPVSANWVNAGDDILHAARAIIENRNNSVLVKERGRLVGVIRAIDLLWFMEELL</sequence>
<evidence type="ECO:0000313" key="3">
    <source>
        <dbReference type="EMBL" id="GBF33271.1"/>
    </source>
</evidence>
<dbReference type="CDD" id="cd02205">
    <property type="entry name" value="CBS_pair_SF"/>
    <property type="match status" value="1"/>
</dbReference>
<name>A0A2L2XHB9_9FIRM</name>
<organism evidence="3 4">
    <name type="scientific">Desulfocucumis palustris</name>
    <dbReference type="NCBI Taxonomy" id="1898651"/>
    <lineage>
        <taxon>Bacteria</taxon>
        <taxon>Bacillati</taxon>
        <taxon>Bacillota</taxon>
        <taxon>Clostridia</taxon>
        <taxon>Eubacteriales</taxon>
        <taxon>Desulfocucumaceae</taxon>
        <taxon>Desulfocucumis</taxon>
    </lineage>
</organism>
<dbReference type="Pfam" id="PF00571">
    <property type="entry name" value="CBS"/>
    <property type="match status" value="2"/>
</dbReference>
<dbReference type="EMBL" id="BFAV01000092">
    <property type="protein sequence ID" value="GBF33271.1"/>
    <property type="molecule type" value="Genomic_DNA"/>
</dbReference>
<gene>
    <name evidence="3" type="ORF">DCCM_2370</name>
</gene>
<dbReference type="InterPro" id="IPR046342">
    <property type="entry name" value="CBS_dom_sf"/>
</dbReference>
<dbReference type="AlphaFoldDB" id="A0A2L2XHB9"/>
<evidence type="ECO:0000313" key="4">
    <source>
        <dbReference type="Proteomes" id="UP000239549"/>
    </source>
</evidence>
<dbReference type="PROSITE" id="PS51371">
    <property type="entry name" value="CBS"/>
    <property type="match status" value="1"/>
</dbReference>
<evidence type="ECO:0000259" key="2">
    <source>
        <dbReference type="PROSITE" id="PS51371"/>
    </source>
</evidence>
<protein>
    <submittedName>
        <fullName evidence="3">CBS domain containing protein</fullName>
    </submittedName>
</protein>
<dbReference type="InterPro" id="IPR000644">
    <property type="entry name" value="CBS_dom"/>
</dbReference>